<accession>A0A0A8ZE19</accession>
<organism evidence="1">
    <name type="scientific">Arundo donax</name>
    <name type="common">Giant reed</name>
    <name type="synonym">Donax arundinaceus</name>
    <dbReference type="NCBI Taxonomy" id="35708"/>
    <lineage>
        <taxon>Eukaryota</taxon>
        <taxon>Viridiplantae</taxon>
        <taxon>Streptophyta</taxon>
        <taxon>Embryophyta</taxon>
        <taxon>Tracheophyta</taxon>
        <taxon>Spermatophyta</taxon>
        <taxon>Magnoliopsida</taxon>
        <taxon>Liliopsida</taxon>
        <taxon>Poales</taxon>
        <taxon>Poaceae</taxon>
        <taxon>PACMAD clade</taxon>
        <taxon>Arundinoideae</taxon>
        <taxon>Arundineae</taxon>
        <taxon>Arundo</taxon>
    </lineage>
</organism>
<dbReference type="EMBL" id="GBRH01260286">
    <property type="protein sequence ID" value="JAD37609.1"/>
    <property type="molecule type" value="Transcribed_RNA"/>
</dbReference>
<sequence length="34" mass="3989">MWKVVPHMLISVLLYLLIRPFHAFAFIYIGDNGL</sequence>
<reference evidence="1" key="2">
    <citation type="journal article" date="2015" name="Data Brief">
        <title>Shoot transcriptome of the giant reed, Arundo donax.</title>
        <authorList>
            <person name="Barrero R.A."/>
            <person name="Guerrero F.D."/>
            <person name="Moolhuijzen P."/>
            <person name="Goolsby J.A."/>
            <person name="Tidwell J."/>
            <person name="Bellgard S.E."/>
            <person name="Bellgard M.I."/>
        </authorList>
    </citation>
    <scope>NUCLEOTIDE SEQUENCE</scope>
    <source>
        <tissue evidence="1">Shoot tissue taken approximately 20 cm above the soil surface</tissue>
    </source>
</reference>
<evidence type="ECO:0000313" key="1">
    <source>
        <dbReference type="EMBL" id="JAD37609.1"/>
    </source>
</evidence>
<dbReference type="AlphaFoldDB" id="A0A0A8ZE19"/>
<proteinExistence type="predicted"/>
<protein>
    <submittedName>
        <fullName evidence="1">Uncharacterized protein</fullName>
    </submittedName>
</protein>
<name>A0A0A8ZE19_ARUDO</name>
<reference evidence="1" key="1">
    <citation type="submission" date="2014-09" db="EMBL/GenBank/DDBJ databases">
        <authorList>
            <person name="Magalhaes I.L.F."/>
            <person name="Oliveira U."/>
            <person name="Santos F.R."/>
            <person name="Vidigal T.H.D.A."/>
            <person name="Brescovit A.D."/>
            <person name="Santos A.J."/>
        </authorList>
    </citation>
    <scope>NUCLEOTIDE SEQUENCE</scope>
    <source>
        <tissue evidence="1">Shoot tissue taken approximately 20 cm above the soil surface</tissue>
    </source>
</reference>